<sequence length="601" mass="68357">MIDSAIGRELRESDETHDAVFSLPTPDSPSSLYACQSCGIRIGQEKAGLSVLPASLEDLLSSNEPPSTTGLQDSEIRPIFARQSQEIAQSVSFFNTRISRLKSSLEALTRQRDVLEIRLQRCGAVFHSIRRLPDDVLEQIFRFCVDRDVRGLLSEYPGSLMLDIQDHRGTLDTRKAPWVLGQVCRKWRACSTSLPTLWTSIRLDGDALSSNEETMGLLSRQLDYCAGQPLSVTYYQYPRRNSSPSLLSILLSKSYQWSLARINLDPRQLDDFAPGESIFMNLRELHLYFRGHSSMSDEYTYLTHFFRDATKLHKLFLHGLGVISNIAFLGFPWARITHYECRETPFAPGCNDSLHYHVLRHMSRSVTIARINCARFHALDPRTLSGDYLVLPALHTFELRLFDIHRGPGSLLQWITTPSLRSLTLRDLTIDSLELIIEFLERSSCSLVEFGLVDMNTEMKGHEITRLLRVDGMNGVRTLSLGYGRDQRKRNYSDSGSPWDARTDDGKIFLPVLQTLILCTSNLRWAYVVLHDLFTRRRKLSAAEPVPRLDCLVVRRTDTHEDLALELDVAGEGIRSIFGDVDGLLELQYLCEEENVVLEIQ</sequence>
<dbReference type="Gene3D" id="1.20.1280.50">
    <property type="match status" value="1"/>
</dbReference>
<dbReference type="EMBL" id="JBAHYK010000857">
    <property type="protein sequence ID" value="KAL0570896.1"/>
    <property type="molecule type" value="Genomic_DNA"/>
</dbReference>
<gene>
    <name evidence="2" type="ORF">V5O48_011062</name>
</gene>
<comment type="caution">
    <text evidence="2">The sequence shown here is derived from an EMBL/GenBank/DDBJ whole genome shotgun (WGS) entry which is preliminary data.</text>
</comment>
<proteinExistence type="predicted"/>
<evidence type="ECO:0008006" key="4">
    <source>
        <dbReference type="Google" id="ProtNLM"/>
    </source>
</evidence>
<feature type="region of interest" description="Disordered" evidence="1">
    <location>
        <begin position="1"/>
        <end position="28"/>
    </location>
</feature>
<accession>A0ABR3F6Z6</accession>
<evidence type="ECO:0000313" key="3">
    <source>
        <dbReference type="Proteomes" id="UP001465976"/>
    </source>
</evidence>
<evidence type="ECO:0000313" key="2">
    <source>
        <dbReference type="EMBL" id="KAL0570896.1"/>
    </source>
</evidence>
<organism evidence="2 3">
    <name type="scientific">Marasmius crinis-equi</name>
    <dbReference type="NCBI Taxonomy" id="585013"/>
    <lineage>
        <taxon>Eukaryota</taxon>
        <taxon>Fungi</taxon>
        <taxon>Dikarya</taxon>
        <taxon>Basidiomycota</taxon>
        <taxon>Agaricomycotina</taxon>
        <taxon>Agaricomycetes</taxon>
        <taxon>Agaricomycetidae</taxon>
        <taxon>Agaricales</taxon>
        <taxon>Marasmiineae</taxon>
        <taxon>Marasmiaceae</taxon>
        <taxon>Marasmius</taxon>
    </lineage>
</organism>
<keyword evidence="3" id="KW-1185">Reference proteome</keyword>
<reference evidence="2 3" key="1">
    <citation type="submission" date="2024-02" db="EMBL/GenBank/DDBJ databases">
        <title>A draft genome for the cacao thread blight pathogen Marasmius crinis-equi.</title>
        <authorList>
            <person name="Cohen S.P."/>
            <person name="Baruah I.K."/>
            <person name="Amoako-Attah I."/>
            <person name="Bukari Y."/>
            <person name="Meinhardt L.W."/>
            <person name="Bailey B.A."/>
        </authorList>
    </citation>
    <scope>NUCLEOTIDE SEQUENCE [LARGE SCALE GENOMIC DNA]</scope>
    <source>
        <strain evidence="2 3">GH-76</strain>
    </source>
</reference>
<feature type="compositionally biased region" description="Basic and acidic residues" evidence="1">
    <location>
        <begin position="1"/>
        <end position="18"/>
    </location>
</feature>
<evidence type="ECO:0000256" key="1">
    <source>
        <dbReference type="SAM" id="MobiDB-lite"/>
    </source>
</evidence>
<name>A0ABR3F6Z6_9AGAR</name>
<dbReference type="Proteomes" id="UP001465976">
    <property type="component" value="Unassembled WGS sequence"/>
</dbReference>
<protein>
    <recommendedName>
        <fullName evidence="4">F-box domain-containing protein</fullName>
    </recommendedName>
</protein>